<protein>
    <recommendedName>
        <fullName evidence="3">N-acetyltransferase domain-containing protein</fullName>
    </recommendedName>
</protein>
<gene>
    <name evidence="1" type="ORF">SAMN05660918_2940</name>
</gene>
<proteinExistence type="predicted"/>
<dbReference type="EMBL" id="FNYA01000009">
    <property type="protein sequence ID" value="SEJ31110.1"/>
    <property type="molecule type" value="Genomic_DNA"/>
</dbReference>
<name>A0A1H6Y1W6_9FLAO</name>
<dbReference type="Gene3D" id="3.40.630.30">
    <property type="match status" value="1"/>
</dbReference>
<dbReference type="AlphaFoldDB" id="A0A1H6Y1W6"/>
<accession>A0A1H6Y1W6</accession>
<evidence type="ECO:0000313" key="2">
    <source>
        <dbReference type="Proteomes" id="UP000199702"/>
    </source>
</evidence>
<dbReference type="OrthoDB" id="1149100at2"/>
<sequence length="96" mass="11386">MLVEEIKDNELLRQFETKTDNGLLTIEYAIQERKIFLTKLCANENEEEERVNEFIISVLDIAQERKFKVVPTNTKIVSFFRKNKRFQELLPPGIKI</sequence>
<dbReference type="RefSeq" id="WP_091315556.1">
    <property type="nucleotide sequence ID" value="NZ_CBCSJU010000009.1"/>
</dbReference>
<evidence type="ECO:0008006" key="3">
    <source>
        <dbReference type="Google" id="ProtNLM"/>
    </source>
</evidence>
<dbReference type="Proteomes" id="UP000199702">
    <property type="component" value="Unassembled WGS sequence"/>
</dbReference>
<dbReference type="STRING" id="402734.SAMN05660918_2940"/>
<evidence type="ECO:0000313" key="1">
    <source>
        <dbReference type="EMBL" id="SEJ31110.1"/>
    </source>
</evidence>
<organism evidence="1 2">
    <name type="scientific">Flavobacterium terrigena</name>
    <dbReference type="NCBI Taxonomy" id="402734"/>
    <lineage>
        <taxon>Bacteria</taxon>
        <taxon>Pseudomonadati</taxon>
        <taxon>Bacteroidota</taxon>
        <taxon>Flavobacteriia</taxon>
        <taxon>Flavobacteriales</taxon>
        <taxon>Flavobacteriaceae</taxon>
        <taxon>Flavobacterium</taxon>
    </lineage>
</organism>
<reference evidence="2" key="1">
    <citation type="submission" date="2016-10" db="EMBL/GenBank/DDBJ databases">
        <authorList>
            <person name="Varghese N."/>
            <person name="Submissions S."/>
        </authorList>
    </citation>
    <scope>NUCLEOTIDE SEQUENCE [LARGE SCALE GENOMIC DNA]</scope>
    <source>
        <strain evidence="2">DSM 17934</strain>
    </source>
</reference>
<keyword evidence="2" id="KW-1185">Reference proteome</keyword>